<dbReference type="SUPFAM" id="SSF56801">
    <property type="entry name" value="Acetyl-CoA synthetase-like"/>
    <property type="match status" value="1"/>
</dbReference>
<evidence type="ECO:0008006" key="4">
    <source>
        <dbReference type="Google" id="ProtNLM"/>
    </source>
</evidence>
<gene>
    <name evidence="2" type="ORF">DI09_118p10</name>
</gene>
<comment type="caution">
    <text evidence="2">The sequence shown here is derived from an EMBL/GenBank/DDBJ whole genome shotgun (WGS) entry which is preliminary data.</text>
</comment>
<organism evidence="2 3">
    <name type="scientific">Mitosporidium daphniae</name>
    <dbReference type="NCBI Taxonomy" id="1485682"/>
    <lineage>
        <taxon>Eukaryota</taxon>
        <taxon>Fungi</taxon>
        <taxon>Fungi incertae sedis</taxon>
        <taxon>Microsporidia</taxon>
        <taxon>Mitosporidium</taxon>
    </lineage>
</organism>
<feature type="signal peptide" evidence="1">
    <location>
        <begin position="1"/>
        <end position="21"/>
    </location>
</feature>
<dbReference type="Proteomes" id="UP000029725">
    <property type="component" value="Unassembled WGS sequence"/>
</dbReference>
<name>A0A098VZ46_9MICR</name>
<evidence type="ECO:0000313" key="3">
    <source>
        <dbReference type="Proteomes" id="UP000029725"/>
    </source>
</evidence>
<keyword evidence="3" id="KW-1185">Reference proteome</keyword>
<dbReference type="GeneID" id="25258099"/>
<evidence type="ECO:0000256" key="1">
    <source>
        <dbReference type="SAM" id="SignalP"/>
    </source>
</evidence>
<evidence type="ECO:0000313" key="2">
    <source>
        <dbReference type="EMBL" id="KGG53006.1"/>
    </source>
</evidence>
<dbReference type="RefSeq" id="XP_013239442.1">
    <property type="nucleotide sequence ID" value="XM_013383988.1"/>
</dbReference>
<dbReference type="EMBL" id="JMKJ01000020">
    <property type="protein sequence ID" value="KGG53006.1"/>
    <property type="molecule type" value="Genomic_DNA"/>
</dbReference>
<feature type="chain" id="PRO_5001942087" description="AMP-dependent synthetase/ligase domain-containing protein" evidence="1">
    <location>
        <begin position="22"/>
        <end position="237"/>
    </location>
</feature>
<sequence>MDLRLLPLLFLLCLPFSLVISVAPKEPSLLGSKYIGHESFDSSNPSKSSFPILNGIPAAYHIQSEKMDITPLEKIEIVPDFLKQAYKTHGKAPFMSFVNSHRIISFEETYQFSLDLALGIKKNSMIGIYAGNSPDWYDFLMSNYDLEAQRNFESHFRHIILMDDNNSQKPKKASKYTSVQIEYDLDDIYVLNTNTEKFHGFTGGENDPYFFDFENILPIGTLEAKLANIDTSVEPSD</sequence>
<dbReference type="AlphaFoldDB" id="A0A098VZ46"/>
<protein>
    <recommendedName>
        <fullName evidence="4">AMP-dependent synthetase/ligase domain-containing protein</fullName>
    </recommendedName>
</protein>
<feature type="non-terminal residue" evidence="2">
    <location>
        <position position="237"/>
    </location>
</feature>
<dbReference type="VEuPathDB" id="MicrosporidiaDB:DI09_118p10"/>
<reference evidence="2 3" key="1">
    <citation type="submission" date="2014-04" db="EMBL/GenBank/DDBJ databases">
        <title>A new species of microsporidia sheds light on the evolution of extreme parasitism.</title>
        <authorList>
            <person name="Haag K.L."/>
            <person name="James T.Y."/>
            <person name="Larsson R."/>
            <person name="Schaer T.M."/>
            <person name="Refardt D."/>
            <person name="Pombert J.-F."/>
            <person name="Ebert D."/>
        </authorList>
    </citation>
    <scope>NUCLEOTIDE SEQUENCE [LARGE SCALE GENOMIC DNA]</scope>
    <source>
        <strain evidence="2 3">UGP3</strain>
        <tissue evidence="2">Spores</tissue>
    </source>
</reference>
<accession>A0A098VZ46</accession>
<proteinExistence type="predicted"/>
<dbReference type="HOGENOM" id="CLU_1173062_0_0_1"/>
<keyword evidence="1" id="KW-0732">Signal</keyword>